<sequence length="232" mass="24993">MKALRAACVALGLLLPGIAAAQSSPVVVELYTSQGCSSCPPADALLHQLAAREDVLPLALHVDYWDYIGWKDQFADPSHAKRQKAYAHVAGRKMIYTPQMIVMGQEDVVGVDTMKLADLITQHRANLVPVFLTAQRTGNTVVLDLVSDLSGPQDLVVQLVRYAPVRDISITRGELAGKTMSYANVVADWQILGSWDGFSTTQMSFDVTGEDKAAIVVQQAGLGAVMAAVRID</sequence>
<protein>
    <submittedName>
        <fullName evidence="2">DUF1223 domain-containing protein</fullName>
    </submittedName>
</protein>
<dbReference type="EMBL" id="CP123584">
    <property type="protein sequence ID" value="WZK90714.1"/>
    <property type="molecule type" value="Genomic_DNA"/>
</dbReference>
<keyword evidence="3" id="KW-1185">Reference proteome</keyword>
<dbReference type="PANTHER" id="PTHR36057:SF1">
    <property type="entry name" value="LIPOPROTEIN LIPID ATTACHMENT SITE-LIKE PROTEIN, PUTATIVE (DUF1223)-RELATED"/>
    <property type="match status" value="1"/>
</dbReference>
<gene>
    <name evidence="2" type="ORF">QEZ52_09250</name>
</gene>
<proteinExistence type="predicted"/>
<dbReference type="PANTHER" id="PTHR36057">
    <property type="match status" value="1"/>
</dbReference>
<accession>A0ABZ2XZD7</accession>
<feature type="signal peptide" evidence="1">
    <location>
        <begin position="1"/>
        <end position="21"/>
    </location>
</feature>
<reference evidence="2 3" key="1">
    <citation type="submission" date="2023-04" db="EMBL/GenBank/DDBJ databases">
        <title>Complete genome sequence of Alisedimentitalea scapharcae.</title>
        <authorList>
            <person name="Rong J.-C."/>
            <person name="Yi M.-L."/>
            <person name="Zhao Q."/>
        </authorList>
    </citation>
    <scope>NUCLEOTIDE SEQUENCE [LARGE SCALE GENOMIC DNA]</scope>
    <source>
        <strain evidence="2 3">KCTC 42119</strain>
    </source>
</reference>
<name>A0ABZ2XZD7_9RHOB</name>
<dbReference type="Pfam" id="PF06764">
    <property type="entry name" value="DUF1223"/>
    <property type="match status" value="1"/>
</dbReference>
<dbReference type="Proteomes" id="UP001623232">
    <property type="component" value="Chromosome"/>
</dbReference>
<dbReference type="SUPFAM" id="SSF52833">
    <property type="entry name" value="Thioredoxin-like"/>
    <property type="match status" value="1"/>
</dbReference>
<feature type="chain" id="PRO_5046410181" evidence="1">
    <location>
        <begin position="22"/>
        <end position="232"/>
    </location>
</feature>
<keyword evidence="1" id="KW-0732">Signal</keyword>
<organism evidence="2 3">
    <name type="scientific">Aliisedimentitalea scapharcae</name>
    <dbReference type="NCBI Taxonomy" id="1524259"/>
    <lineage>
        <taxon>Bacteria</taxon>
        <taxon>Pseudomonadati</taxon>
        <taxon>Pseudomonadota</taxon>
        <taxon>Alphaproteobacteria</taxon>
        <taxon>Rhodobacterales</taxon>
        <taxon>Roseobacteraceae</taxon>
        <taxon>Aliisedimentitalea</taxon>
    </lineage>
</organism>
<dbReference type="InterPro" id="IPR036249">
    <property type="entry name" value="Thioredoxin-like_sf"/>
</dbReference>
<evidence type="ECO:0000313" key="2">
    <source>
        <dbReference type="EMBL" id="WZK90714.1"/>
    </source>
</evidence>
<dbReference type="InterPro" id="IPR010634">
    <property type="entry name" value="DUF1223"/>
</dbReference>
<evidence type="ECO:0000313" key="3">
    <source>
        <dbReference type="Proteomes" id="UP001623232"/>
    </source>
</evidence>
<dbReference type="RefSeq" id="WP_406649719.1">
    <property type="nucleotide sequence ID" value="NZ_CP123584.1"/>
</dbReference>
<evidence type="ECO:0000256" key="1">
    <source>
        <dbReference type="SAM" id="SignalP"/>
    </source>
</evidence>